<keyword evidence="2" id="KW-1185">Reference proteome</keyword>
<evidence type="ECO:0000313" key="1">
    <source>
        <dbReference type="EMBL" id="SFM43885.1"/>
    </source>
</evidence>
<dbReference type="Proteomes" id="UP000199048">
    <property type="component" value="Unassembled WGS sequence"/>
</dbReference>
<protein>
    <submittedName>
        <fullName evidence="1">Formate dehydrogenase F4B subunit</fullName>
    </submittedName>
</protein>
<gene>
    <name evidence="1" type="ORF">SAMN05192568_103153</name>
</gene>
<proteinExistence type="predicted"/>
<accession>A0A1I4QVQ2</accession>
<dbReference type="EMBL" id="FOTK01000031">
    <property type="protein sequence ID" value="SFM43885.1"/>
    <property type="molecule type" value="Genomic_DNA"/>
</dbReference>
<organism evidence="1 2">
    <name type="scientific">Methylobacterium pseudosasicola</name>
    <dbReference type="NCBI Taxonomy" id="582667"/>
    <lineage>
        <taxon>Bacteria</taxon>
        <taxon>Pseudomonadati</taxon>
        <taxon>Pseudomonadota</taxon>
        <taxon>Alphaproteobacteria</taxon>
        <taxon>Hyphomicrobiales</taxon>
        <taxon>Methylobacteriaceae</taxon>
        <taxon>Methylobacterium</taxon>
    </lineage>
</organism>
<evidence type="ECO:0000313" key="2">
    <source>
        <dbReference type="Proteomes" id="UP000199048"/>
    </source>
</evidence>
<sequence length="87" mass="9111">MDQALDEAAFVAALDRITAAHPGIDALEAGLLAALDLGLPGDSRAFARTFAVEHALVLRAVAALEEAGHVTVTARDARTQRTRYDAA</sequence>
<reference evidence="2" key="1">
    <citation type="submission" date="2016-10" db="EMBL/GenBank/DDBJ databases">
        <authorList>
            <person name="Varghese N."/>
            <person name="Submissions S."/>
        </authorList>
    </citation>
    <scope>NUCLEOTIDE SEQUENCE [LARGE SCALE GENOMIC DNA]</scope>
    <source>
        <strain evidence="2">BL36</strain>
    </source>
</reference>
<name>A0A1I4QVQ2_9HYPH</name>
<dbReference type="AlphaFoldDB" id="A0A1I4QVQ2"/>
<dbReference type="STRING" id="582667.SAMN05192568_103153"/>